<dbReference type="GO" id="GO:0006954">
    <property type="term" value="P:inflammatory response"/>
    <property type="evidence" value="ECO:0007669"/>
    <property type="project" value="TreeGrafter"/>
</dbReference>
<keyword evidence="2 11" id="KW-0812">Transmembrane</keyword>
<keyword evidence="7" id="KW-0675">Receptor</keyword>
<feature type="non-terminal residue" evidence="13">
    <location>
        <position position="313"/>
    </location>
</feature>
<dbReference type="GO" id="GO:0070374">
    <property type="term" value="P:positive regulation of ERK1 and ERK2 cascade"/>
    <property type="evidence" value="ECO:0007669"/>
    <property type="project" value="TreeGrafter"/>
</dbReference>
<dbReference type="PANTHER" id="PTHR10225">
    <property type="entry name" value="HYALURONAN RECEPTOR"/>
    <property type="match status" value="1"/>
</dbReference>
<evidence type="ECO:0000256" key="5">
    <source>
        <dbReference type="ARBA" id="ARBA00023136"/>
    </source>
</evidence>
<dbReference type="InterPro" id="IPR043210">
    <property type="entry name" value="CD44_antigen-like"/>
</dbReference>
<reference evidence="13" key="1">
    <citation type="submission" date="2020-07" db="EMBL/GenBank/DDBJ databases">
        <title>Clarias magur genome sequencing, assembly and annotation.</title>
        <authorList>
            <person name="Kushwaha B."/>
            <person name="Kumar R."/>
            <person name="Das P."/>
            <person name="Joshi C.G."/>
            <person name="Kumar D."/>
            <person name="Nagpure N.S."/>
            <person name="Pandey M."/>
            <person name="Agarwal S."/>
            <person name="Srivastava S."/>
            <person name="Singh M."/>
            <person name="Sahoo L."/>
            <person name="Jayasankar P."/>
            <person name="Meher P.K."/>
            <person name="Koringa P.G."/>
            <person name="Iquebal M.A."/>
            <person name="Das S.P."/>
            <person name="Bit A."/>
            <person name="Patnaik S."/>
            <person name="Patel N."/>
            <person name="Shah T.M."/>
            <person name="Hinsu A."/>
            <person name="Jena J.K."/>
        </authorList>
    </citation>
    <scope>NUCLEOTIDE SEQUENCE</scope>
    <source>
        <strain evidence="13">CIFAMagur01</strain>
        <tissue evidence="13">Testis</tissue>
    </source>
</reference>
<evidence type="ECO:0000256" key="2">
    <source>
        <dbReference type="ARBA" id="ARBA00022692"/>
    </source>
</evidence>
<accession>A0A8J4X413</accession>
<keyword evidence="14" id="KW-1185">Reference proteome</keyword>
<dbReference type="PRINTS" id="PR01265">
    <property type="entry name" value="LINKMODULE"/>
</dbReference>
<evidence type="ECO:0000259" key="12">
    <source>
        <dbReference type="PROSITE" id="PS50963"/>
    </source>
</evidence>
<evidence type="ECO:0000313" key="14">
    <source>
        <dbReference type="Proteomes" id="UP000727407"/>
    </source>
</evidence>
<proteinExistence type="predicted"/>
<dbReference type="SUPFAM" id="SSF56436">
    <property type="entry name" value="C-type lectin-like"/>
    <property type="match status" value="1"/>
</dbReference>
<keyword evidence="6 9" id="KW-1015">Disulfide bond</keyword>
<comment type="caution">
    <text evidence="13">The sequence shown here is derived from an EMBL/GenBank/DDBJ whole genome shotgun (WGS) entry which is preliminary data.</text>
</comment>
<evidence type="ECO:0000256" key="8">
    <source>
        <dbReference type="ARBA" id="ARBA00023180"/>
    </source>
</evidence>
<dbReference type="GO" id="GO:0007155">
    <property type="term" value="P:cell adhesion"/>
    <property type="evidence" value="ECO:0007669"/>
    <property type="project" value="InterPro"/>
</dbReference>
<evidence type="ECO:0000256" key="3">
    <source>
        <dbReference type="ARBA" id="ARBA00022729"/>
    </source>
</evidence>
<dbReference type="PROSITE" id="PS50963">
    <property type="entry name" value="LINK_2"/>
    <property type="match status" value="1"/>
</dbReference>
<feature type="region of interest" description="Disordered" evidence="10">
    <location>
        <begin position="210"/>
        <end position="285"/>
    </location>
</feature>
<dbReference type="GO" id="GO:0005540">
    <property type="term" value="F:hyaluronic acid binding"/>
    <property type="evidence" value="ECO:0007669"/>
    <property type="project" value="InterPro"/>
</dbReference>
<dbReference type="GO" id="GO:0004896">
    <property type="term" value="F:cytokine receptor activity"/>
    <property type="evidence" value="ECO:0007669"/>
    <property type="project" value="TreeGrafter"/>
</dbReference>
<dbReference type="SMART" id="SM00445">
    <property type="entry name" value="LINK"/>
    <property type="match status" value="1"/>
</dbReference>
<dbReference type="InterPro" id="IPR016186">
    <property type="entry name" value="C-type_lectin-like/link_sf"/>
</dbReference>
<evidence type="ECO:0000256" key="4">
    <source>
        <dbReference type="ARBA" id="ARBA00022989"/>
    </source>
</evidence>
<dbReference type="InterPro" id="IPR016187">
    <property type="entry name" value="CTDL_fold"/>
</dbReference>
<evidence type="ECO:0000256" key="11">
    <source>
        <dbReference type="SAM" id="Phobius"/>
    </source>
</evidence>
<feature type="transmembrane region" description="Helical" evidence="11">
    <location>
        <begin position="289"/>
        <end position="310"/>
    </location>
</feature>
<keyword evidence="5 11" id="KW-0472">Membrane</keyword>
<evidence type="ECO:0000256" key="6">
    <source>
        <dbReference type="ARBA" id="ARBA00023157"/>
    </source>
</evidence>
<keyword evidence="8" id="KW-0325">Glycoprotein</keyword>
<comment type="subcellular location">
    <subcellularLocation>
        <location evidence="1">Membrane</location>
        <topology evidence="1">Single-pass membrane protein</topology>
    </subcellularLocation>
</comment>
<name>A0A8J4X413_CLAMG</name>
<evidence type="ECO:0000256" key="7">
    <source>
        <dbReference type="ARBA" id="ARBA00023170"/>
    </source>
</evidence>
<dbReference type="InterPro" id="IPR000538">
    <property type="entry name" value="Link_dom"/>
</dbReference>
<evidence type="ECO:0000256" key="9">
    <source>
        <dbReference type="PROSITE-ProRule" id="PRU00323"/>
    </source>
</evidence>
<dbReference type="OrthoDB" id="8952307at2759"/>
<dbReference type="EMBL" id="QNUK01000066">
    <property type="protein sequence ID" value="KAF5903917.1"/>
    <property type="molecule type" value="Genomic_DNA"/>
</dbReference>
<keyword evidence="3" id="KW-0732">Signal</keyword>
<dbReference type="Proteomes" id="UP000727407">
    <property type="component" value="Unassembled WGS sequence"/>
</dbReference>
<gene>
    <name evidence="13" type="primary">cd44</name>
    <name evidence="13" type="ORF">DAT39_006377</name>
</gene>
<feature type="domain" description="Link" evidence="12">
    <location>
        <begin position="10"/>
        <end position="99"/>
    </location>
</feature>
<organism evidence="13 14">
    <name type="scientific">Clarias magur</name>
    <name type="common">Asian catfish</name>
    <name type="synonym">Macropteronotus magur</name>
    <dbReference type="NCBI Taxonomy" id="1594786"/>
    <lineage>
        <taxon>Eukaryota</taxon>
        <taxon>Metazoa</taxon>
        <taxon>Chordata</taxon>
        <taxon>Craniata</taxon>
        <taxon>Vertebrata</taxon>
        <taxon>Euteleostomi</taxon>
        <taxon>Actinopterygii</taxon>
        <taxon>Neopterygii</taxon>
        <taxon>Teleostei</taxon>
        <taxon>Ostariophysi</taxon>
        <taxon>Siluriformes</taxon>
        <taxon>Clariidae</taxon>
        <taxon>Clarias</taxon>
    </lineage>
</organism>
<dbReference type="PANTHER" id="PTHR10225:SF6">
    <property type="entry name" value="CD44 ANTIGEN"/>
    <property type="match status" value="1"/>
</dbReference>
<feature type="disulfide bond" evidence="9">
    <location>
        <begin position="55"/>
        <end position="76"/>
    </location>
</feature>
<evidence type="ECO:0000313" key="13">
    <source>
        <dbReference type="EMBL" id="KAF5903917.1"/>
    </source>
</evidence>
<dbReference type="AlphaFoldDB" id="A0A8J4X413"/>
<evidence type="ECO:0000256" key="1">
    <source>
        <dbReference type="ARBA" id="ARBA00004167"/>
    </source>
</evidence>
<protein>
    <submittedName>
        <fullName evidence="13">CD44 antigen</fullName>
    </submittedName>
</protein>
<keyword evidence="4 11" id="KW-1133">Transmembrane helix</keyword>
<evidence type="ECO:0000256" key="10">
    <source>
        <dbReference type="SAM" id="MobiDB-lite"/>
    </source>
</evidence>
<dbReference type="GO" id="GO:0035692">
    <property type="term" value="C:macrophage migration inhibitory factor receptor complex"/>
    <property type="evidence" value="ECO:0007669"/>
    <property type="project" value="TreeGrafter"/>
</dbReference>
<comment type="caution">
    <text evidence="9">Lacks conserved residue(s) required for the propagation of feature annotation.</text>
</comment>
<sequence>VKLRSCSRERVFLIEGNHRYSLTFDEAIVICDSLGTLLANIEQLSKAYEMGMETCRYGWDYSGNVTILRKEPNDVCAKNMTGILSFAPSEVTYDVYCYDHKDEFAGKNCTFEIRKPSSNVSETIGDSESRDTNNNENFSTTVAPVELHSYSTVIDAMKPTPSSFPHQHDQLEDTLVQTTQSTTESTTDKSYDLLHPKSVTDEEINTIISTVENPGSGMGEITHTTMSESTSEDPKIILEDGTGEDNSLSETNAIEDDKMHTDDSDYNGGKIGEKQKTGEEPSSGKSSDWLVILLVILAVLAILLVAALVLTRN</sequence>
<dbReference type="GO" id="GO:0016323">
    <property type="term" value="C:basolateral plasma membrane"/>
    <property type="evidence" value="ECO:0007669"/>
    <property type="project" value="TreeGrafter"/>
</dbReference>
<dbReference type="Pfam" id="PF00193">
    <property type="entry name" value="Xlink"/>
    <property type="match status" value="1"/>
</dbReference>
<dbReference type="Gene3D" id="3.10.100.10">
    <property type="entry name" value="Mannose-Binding Protein A, subunit A"/>
    <property type="match status" value="1"/>
</dbReference>
<feature type="non-terminal residue" evidence="13">
    <location>
        <position position="1"/>
    </location>
</feature>